<dbReference type="EMBL" id="UINC01063569">
    <property type="protein sequence ID" value="SVB91329.1"/>
    <property type="molecule type" value="Genomic_DNA"/>
</dbReference>
<evidence type="ECO:0000313" key="1">
    <source>
        <dbReference type="EMBL" id="SVB91329.1"/>
    </source>
</evidence>
<dbReference type="AlphaFoldDB" id="A0A382HVW9"/>
<proteinExistence type="predicted"/>
<reference evidence="1" key="1">
    <citation type="submission" date="2018-05" db="EMBL/GenBank/DDBJ databases">
        <authorList>
            <person name="Lanie J.A."/>
            <person name="Ng W.-L."/>
            <person name="Kazmierczak K.M."/>
            <person name="Andrzejewski T.M."/>
            <person name="Davidsen T.M."/>
            <person name="Wayne K.J."/>
            <person name="Tettelin H."/>
            <person name="Glass J.I."/>
            <person name="Rusch D."/>
            <person name="Podicherti R."/>
            <person name="Tsui H.-C.T."/>
            <person name="Winkler M.E."/>
        </authorList>
    </citation>
    <scope>NUCLEOTIDE SEQUENCE</scope>
</reference>
<accession>A0A382HVW9</accession>
<organism evidence="1">
    <name type="scientific">marine metagenome</name>
    <dbReference type="NCBI Taxonomy" id="408172"/>
    <lineage>
        <taxon>unclassified sequences</taxon>
        <taxon>metagenomes</taxon>
        <taxon>ecological metagenomes</taxon>
    </lineage>
</organism>
<gene>
    <name evidence="1" type="ORF">METZ01_LOCUS244183</name>
</gene>
<name>A0A382HVW9_9ZZZZ</name>
<protein>
    <submittedName>
        <fullName evidence="1">Uncharacterized protein</fullName>
    </submittedName>
</protein>
<feature type="non-terminal residue" evidence="1">
    <location>
        <position position="29"/>
    </location>
</feature>
<sequence length="29" mass="3428">MGMMRMKKTNTTSVLIRAFGYRMKYAPMI</sequence>